<keyword evidence="2" id="KW-1185">Reference proteome</keyword>
<comment type="caution">
    <text evidence="1">The sequence shown here is derived from an EMBL/GenBank/DDBJ whole genome shotgun (WGS) entry which is preliminary data.</text>
</comment>
<evidence type="ECO:0000313" key="2">
    <source>
        <dbReference type="Proteomes" id="UP000835052"/>
    </source>
</evidence>
<evidence type="ECO:0000313" key="1">
    <source>
        <dbReference type="EMBL" id="CAD6193534.1"/>
    </source>
</evidence>
<protein>
    <submittedName>
        <fullName evidence="1">Uncharacterized protein</fullName>
    </submittedName>
</protein>
<reference evidence="1" key="1">
    <citation type="submission" date="2020-10" db="EMBL/GenBank/DDBJ databases">
        <authorList>
            <person name="Kikuchi T."/>
        </authorList>
    </citation>
    <scope>NUCLEOTIDE SEQUENCE</scope>
    <source>
        <strain evidence="1">NKZ352</strain>
    </source>
</reference>
<sequence>MGCSGGHFQNVFSHLPQCYTSLGGLLSHSHFPVFFVALLSWKYSIFPDLLNHLIQTATVALRFVKCTHDFEVMSKNSAYGEEPCRMCRIPALAVSEMFENLEELEKISLLLSCPCWLGRVGSYIKTLSHRTELYVYSKELFGIRIKIPNKENDEEYLIPEEKSRDFTLCTLEGFHELTKYLRFPSLVLAAGFCRQMNAGFFTDDLLQDFTKLTVVQNDGVPVAEIQATIRLLPNLSSLSVRGNCYNKKVLNVEKLVQVMNACRELRVTCHNRSLKISNTSLNHLIRLNKNETTPFSLYINGSTVSSITVDKVMELLKVLFNRDKEANLSHVHKFRTSVLLYKNNKLPDRLFTRLIELHRFIAIKPGKTLHFIGSSIFLFERIHLSYML</sequence>
<dbReference type="EMBL" id="CAJGYM010000036">
    <property type="protein sequence ID" value="CAD6193534.1"/>
    <property type="molecule type" value="Genomic_DNA"/>
</dbReference>
<proteinExistence type="predicted"/>
<name>A0A8S1HCY2_9PELO</name>
<gene>
    <name evidence="1" type="ORF">CAUJ_LOCUS9453</name>
</gene>
<dbReference type="AlphaFoldDB" id="A0A8S1HCY2"/>
<accession>A0A8S1HCY2</accession>
<dbReference type="Proteomes" id="UP000835052">
    <property type="component" value="Unassembled WGS sequence"/>
</dbReference>
<organism evidence="1 2">
    <name type="scientific">Caenorhabditis auriculariae</name>
    <dbReference type="NCBI Taxonomy" id="2777116"/>
    <lineage>
        <taxon>Eukaryota</taxon>
        <taxon>Metazoa</taxon>
        <taxon>Ecdysozoa</taxon>
        <taxon>Nematoda</taxon>
        <taxon>Chromadorea</taxon>
        <taxon>Rhabditida</taxon>
        <taxon>Rhabditina</taxon>
        <taxon>Rhabditomorpha</taxon>
        <taxon>Rhabditoidea</taxon>
        <taxon>Rhabditidae</taxon>
        <taxon>Peloderinae</taxon>
        <taxon>Caenorhabditis</taxon>
    </lineage>
</organism>